<dbReference type="OrthoDB" id="463845at2"/>
<name>A0A1Z4LHY6_9CYAN</name>
<dbReference type="EMBL" id="AP018227">
    <property type="protein sequence ID" value="BAY80843.1"/>
    <property type="molecule type" value="Genomic_DNA"/>
</dbReference>
<dbReference type="InterPro" id="IPR041633">
    <property type="entry name" value="Polbeta"/>
</dbReference>
<dbReference type="AlphaFoldDB" id="A0A1Z4LHY6"/>
<protein>
    <recommendedName>
        <fullName evidence="1">Polymerase beta nucleotidyltransferase domain-containing protein</fullName>
    </recommendedName>
</protein>
<sequence length="171" mass="19475">MSSIDASDNYLIKVILEQVKNWAEKRSEILALALVGSYARGEATLESDIDLMVIASDTDVFRQNYDWMHQINWESINYKIQKWNDADYGVVWSRHIYLCNSKSNSKSSSKNNLFNDLTNKLKVEISFGLPIWASIQPIDSGTFGVVSRGCKIIYDPQDILTNLVSKIDCQK</sequence>
<dbReference type="Gene3D" id="3.30.460.10">
    <property type="entry name" value="Beta Polymerase, domain 2"/>
    <property type="match status" value="1"/>
</dbReference>
<dbReference type="Proteomes" id="UP000218418">
    <property type="component" value="Chromosome"/>
</dbReference>
<keyword evidence="3" id="KW-1185">Reference proteome</keyword>
<feature type="domain" description="Polymerase beta nucleotidyltransferase" evidence="1">
    <location>
        <begin position="17"/>
        <end position="84"/>
    </location>
</feature>
<evidence type="ECO:0000313" key="2">
    <source>
        <dbReference type="EMBL" id="BAY80843.1"/>
    </source>
</evidence>
<dbReference type="SUPFAM" id="SSF81301">
    <property type="entry name" value="Nucleotidyltransferase"/>
    <property type="match status" value="1"/>
</dbReference>
<reference evidence="2 3" key="1">
    <citation type="submission" date="2017-06" db="EMBL/GenBank/DDBJ databases">
        <title>Genome sequencing of cyanobaciteial culture collection at National Institute for Environmental Studies (NIES).</title>
        <authorList>
            <person name="Hirose Y."/>
            <person name="Shimura Y."/>
            <person name="Fujisawa T."/>
            <person name="Nakamura Y."/>
            <person name="Kawachi M."/>
        </authorList>
    </citation>
    <scope>NUCLEOTIDE SEQUENCE [LARGE SCALE GENOMIC DNA]</scope>
    <source>
        <strain evidence="2 3">NIES-267</strain>
    </source>
</reference>
<proteinExistence type="predicted"/>
<evidence type="ECO:0000313" key="3">
    <source>
        <dbReference type="Proteomes" id="UP000218418"/>
    </source>
</evidence>
<dbReference type="CDD" id="cd05403">
    <property type="entry name" value="NT_KNTase_like"/>
    <property type="match status" value="1"/>
</dbReference>
<dbReference type="InterPro" id="IPR043519">
    <property type="entry name" value="NT_sf"/>
</dbReference>
<dbReference type="Pfam" id="PF18765">
    <property type="entry name" value="Polbeta"/>
    <property type="match status" value="1"/>
</dbReference>
<organism evidence="2 3">
    <name type="scientific">Calothrix parasitica NIES-267</name>
    <dbReference type="NCBI Taxonomy" id="1973488"/>
    <lineage>
        <taxon>Bacteria</taxon>
        <taxon>Bacillati</taxon>
        <taxon>Cyanobacteriota</taxon>
        <taxon>Cyanophyceae</taxon>
        <taxon>Nostocales</taxon>
        <taxon>Calotrichaceae</taxon>
        <taxon>Calothrix</taxon>
    </lineage>
</organism>
<accession>A0A1Z4LHY6</accession>
<gene>
    <name evidence="2" type="ORF">NIES267_03080</name>
</gene>
<evidence type="ECO:0000259" key="1">
    <source>
        <dbReference type="Pfam" id="PF18765"/>
    </source>
</evidence>